<dbReference type="SUPFAM" id="SSF55307">
    <property type="entry name" value="Tubulin C-terminal domain-like"/>
    <property type="match status" value="1"/>
</dbReference>
<feature type="binding site" evidence="5">
    <location>
        <position position="140"/>
    </location>
    <ligand>
        <name>GTP</name>
        <dbReference type="ChEBI" id="CHEBI:37565"/>
    </ligand>
</feature>
<feature type="domain" description="Tubulin/FtsZ 2-layer sandwich" evidence="10">
    <location>
        <begin position="208"/>
        <end position="326"/>
    </location>
</feature>
<keyword evidence="5" id="KW-0963">Cytoplasm</keyword>
<dbReference type="GO" id="GO:0051258">
    <property type="term" value="P:protein polymerization"/>
    <property type="evidence" value="ECO:0007669"/>
    <property type="project" value="UniProtKB-UniRule"/>
</dbReference>
<evidence type="ECO:0000313" key="11">
    <source>
        <dbReference type="EMBL" id="MBC8529907.1"/>
    </source>
</evidence>
<dbReference type="RefSeq" id="WP_249285688.1">
    <property type="nucleotide sequence ID" value="NZ_JACRSO010000005.1"/>
</dbReference>
<keyword evidence="5 7" id="KW-0132">Cell division</keyword>
<dbReference type="FunFam" id="3.40.50.1440:FF:000001">
    <property type="entry name" value="Cell division protein FtsZ"/>
    <property type="match status" value="1"/>
</dbReference>
<feature type="domain" description="Tubulin/FtsZ GTPase" evidence="9">
    <location>
        <begin position="14"/>
        <end position="206"/>
    </location>
</feature>
<dbReference type="PROSITE" id="PS01134">
    <property type="entry name" value="FTSZ_1"/>
    <property type="match status" value="1"/>
</dbReference>
<dbReference type="PANTHER" id="PTHR30314">
    <property type="entry name" value="CELL DIVISION PROTEIN FTSZ-RELATED"/>
    <property type="match status" value="1"/>
</dbReference>
<comment type="subunit">
    <text evidence="5">Homodimer. Polymerizes to form a dynamic ring structure in a strictly GTP-dependent manner. Interacts directly with several other division proteins.</text>
</comment>
<dbReference type="PANTHER" id="PTHR30314:SF3">
    <property type="entry name" value="MITOCHONDRIAL DIVISION PROTEIN FSZA"/>
    <property type="match status" value="1"/>
</dbReference>
<comment type="subcellular location">
    <subcellularLocation>
        <location evidence="5">Cytoplasm</location>
    </subcellularLocation>
    <text evidence="5">Assembles at midcell at the inner surface of the cytoplasmic membrane.</text>
</comment>
<comment type="similarity">
    <text evidence="1 5 7">Belongs to the FtsZ family.</text>
</comment>
<evidence type="ECO:0000256" key="8">
    <source>
        <dbReference type="SAM" id="MobiDB-lite"/>
    </source>
</evidence>
<dbReference type="InterPro" id="IPR036525">
    <property type="entry name" value="Tubulin/FtsZ_GTPase_sf"/>
</dbReference>
<feature type="binding site" evidence="5">
    <location>
        <begin position="22"/>
        <end position="26"/>
    </location>
    <ligand>
        <name>GTP</name>
        <dbReference type="ChEBI" id="CHEBI:37565"/>
    </ligand>
</feature>
<dbReference type="GO" id="GO:0005737">
    <property type="term" value="C:cytoplasm"/>
    <property type="evidence" value="ECO:0007669"/>
    <property type="project" value="UniProtKB-SubCell"/>
</dbReference>
<dbReference type="Pfam" id="PF00091">
    <property type="entry name" value="Tubulin"/>
    <property type="match status" value="1"/>
</dbReference>
<keyword evidence="12" id="KW-1185">Reference proteome</keyword>
<dbReference type="InterPro" id="IPR045061">
    <property type="entry name" value="FtsZ/CetZ"/>
</dbReference>
<dbReference type="InterPro" id="IPR003008">
    <property type="entry name" value="Tubulin_FtsZ_GTPase"/>
</dbReference>
<evidence type="ECO:0000256" key="7">
    <source>
        <dbReference type="RuleBase" id="RU000631"/>
    </source>
</evidence>
<dbReference type="HAMAP" id="MF_00909">
    <property type="entry name" value="FtsZ"/>
    <property type="match status" value="1"/>
</dbReference>
<reference evidence="11" key="1">
    <citation type="submission" date="2020-08" db="EMBL/GenBank/DDBJ databases">
        <title>Genome public.</title>
        <authorList>
            <person name="Liu C."/>
            <person name="Sun Q."/>
        </authorList>
    </citation>
    <scope>NUCLEOTIDE SEQUENCE</scope>
    <source>
        <strain evidence="11">NSJ-44</strain>
    </source>
</reference>
<proteinExistence type="inferred from homology"/>
<feature type="binding site" evidence="5">
    <location>
        <position position="144"/>
    </location>
    <ligand>
        <name>GTP</name>
        <dbReference type="ChEBI" id="CHEBI:37565"/>
    </ligand>
</feature>
<evidence type="ECO:0000259" key="10">
    <source>
        <dbReference type="SMART" id="SM00865"/>
    </source>
</evidence>
<dbReference type="GO" id="GO:0032153">
    <property type="term" value="C:cell division site"/>
    <property type="evidence" value="ECO:0007669"/>
    <property type="project" value="UniProtKB-UniRule"/>
</dbReference>
<dbReference type="Gene3D" id="3.30.1330.20">
    <property type="entry name" value="Tubulin/FtsZ, C-terminal domain"/>
    <property type="match status" value="1"/>
</dbReference>
<evidence type="ECO:0000259" key="9">
    <source>
        <dbReference type="SMART" id="SM00864"/>
    </source>
</evidence>
<feature type="compositionally biased region" description="Low complexity" evidence="8">
    <location>
        <begin position="355"/>
        <end position="384"/>
    </location>
</feature>
<dbReference type="InterPro" id="IPR008280">
    <property type="entry name" value="Tub_FtsZ_C"/>
</dbReference>
<feature type="binding site" evidence="5">
    <location>
        <position position="188"/>
    </location>
    <ligand>
        <name>GTP</name>
        <dbReference type="ChEBI" id="CHEBI:37565"/>
    </ligand>
</feature>
<dbReference type="EMBL" id="JACRSO010000005">
    <property type="protein sequence ID" value="MBC8529907.1"/>
    <property type="molecule type" value="Genomic_DNA"/>
</dbReference>
<evidence type="ECO:0000256" key="1">
    <source>
        <dbReference type="ARBA" id="ARBA00009690"/>
    </source>
</evidence>
<evidence type="ECO:0000256" key="5">
    <source>
        <dbReference type="HAMAP-Rule" id="MF_00909"/>
    </source>
</evidence>
<dbReference type="InterPro" id="IPR024757">
    <property type="entry name" value="FtsZ_C"/>
</dbReference>
<accession>A0A926HJH9</accession>
<dbReference type="InterPro" id="IPR020805">
    <property type="entry name" value="Cell_div_FtsZ_CS"/>
</dbReference>
<dbReference type="PRINTS" id="PR00423">
    <property type="entry name" value="CELLDVISFTSZ"/>
</dbReference>
<organism evidence="11 12">
    <name type="scientific">Luoshenia tenuis</name>
    <dbReference type="NCBI Taxonomy" id="2763654"/>
    <lineage>
        <taxon>Bacteria</taxon>
        <taxon>Bacillati</taxon>
        <taxon>Bacillota</taxon>
        <taxon>Clostridia</taxon>
        <taxon>Christensenellales</taxon>
        <taxon>Christensenellaceae</taxon>
        <taxon>Luoshenia</taxon>
    </lineage>
</organism>
<comment type="caution">
    <text evidence="11">The sequence shown here is derived from an EMBL/GenBank/DDBJ whole genome shotgun (WGS) entry which is preliminary data.</text>
</comment>
<keyword evidence="5 7" id="KW-0131">Cell cycle</keyword>
<comment type="function">
    <text evidence="5 7">Essential cell division protein that forms a contractile ring structure (Z ring) at the future cell division site. The regulation of the ring assembly controls the timing and the location of cell division. One of the functions of the FtsZ ring is to recruit other cell division proteins to the septum to produce a new cell wall between the dividing cells. Binds GTP and shows GTPase activity.</text>
</comment>
<evidence type="ECO:0000256" key="2">
    <source>
        <dbReference type="ARBA" id="ARBA00022741"/>
    </source>
</evidence>
<keyword evidence="2 5" id="KW-0547">Nucleotide-binding</keyword>
<dbReference type="CDD" id="cd02201">
    <property type="entry name" value="FtsZ_type1"/>
    <property type="match status" value="1"/>
</dbReference>
<evidence type="ECO:0000256" key="6">
    <source>
        <dbReference type="NCBIfam" id="TIGR00065"/>
    </source>
</evidence>
<evidence type="ECO:0000256" key="3">
    <source>
        <dbReference type="ARBA" id="ARBA00023134"/>
    </source>
</evidence>
<protein>
    <recommendedName>
        <fullName evidence="5 6">Cell division protein FtsZ</fullName>
    </recommendedName>
</protein>
<keyword evidence="3 5" id="KW-0342">GTP-binding</keyword>
<name>A0A926HJH9_9FIRM</name>
<dbReference type="GO" id="GO:0005525">
    <property type="term" value="F:GTP binding"/>
    <property type="evidence" value="ECO:0007669"/>
    <property type="project" value="UniProtKB-UniRule"/>
</dbReference>
<dbReference type="SMART" id="SM00865">
    <property type="entry name" value="Tubulin_C"/>
    <property type="match status" value="1"/>
</dbReference>
<dbReference type="GO" id="GO:0003924">
    <property type="term" value="F:GTPase activity"/>
    <property type="evidence" value="ECO:0007669"/>
    <property type="project" value="UniProtKB-UniRule"/>
</dbReference>
<dbReference type="NCBIfam" id="TIGR00065">
    <property type="entry name" value="ftsZ"/>
    <property type="match status" value="1"/>
</dbReference>
<dbReference type="SUPFAM" id="SSF52490">
    <property type="entry name" value="Tubulin nucleotide-binding domain-like"/>
    <property type="match status" value="1"/>
</dbReference>
<sequence>MMELDNAVNASFAKIKVIGVGGAGNNAVNRMIESQLRNVDFIAINTDHQALTMSKADDTVQIGEKLTKGLGAGANPDAGMKAADESREEIMKHLQGADLVFITAGMGGGTGTGAAPVVAEIAKEMGILTIGVVTKPFMFEGRQRMLNADRGIQELKSKVDTLVIIPNDKLLQVVSKATSIVEAFRVADDVLRQGVQGISDLITMPALINLDFADVRATMFEQGIAHMGIGTAAGEDRAIAAARGAIESPLLETTIEGATAVLINITGNADTLTLMEVNDAASLITSAVHPEANIIFGAGFDDTLGDEIRITVIATGYADAKQDRAAEPIFSQPRATAGSARQASDGLNMPNFMNPPQSVRPAAPAQQAQPSNPAPQQAPRQAPQTDDNGLPSFIRRHK</sequence>
<dbReference type="Gene3D" id="3.40.50.1440">
    <property type="entry name" value="Tubulin/FtsZ, GTPase domain"/>
    <property type="match status" value="1"/>
</dbReference>
<dbReference type="InterPro" id="IPR037103">
    <property type="entry name" value="Tubulin/FtsZ-like_C"/>
</dbReference>
<evidence type="ECO:0000256" key="4">
    <source>
        <dbReference type="ARBA" id="ARBA00023210"/>
    </source>
</evidence>
<keyword evidence="4 5" id="KW-0717">Septation</keyword>
<dbReference type="InterPro" id="IPR018316">
    <property type="entry name" value="Tubulin/FtsZ_2-layer-sand-dom"/>
</dbReference>
<dbReference type="PROSITE" id="PS01135">
    <property type="entry name" value="FTSZ_2"/>
    <property type="match status" value="1"/>
</dbReference>
<dbReference type="SMART" id="SM00864">
    <property type="entry name" value="Tubulin"/>
    <property type="match status" value="1"/>
</dbReference>
<evidence type="ECO:0000313" key="12">
    <source>
        <dbReference type="Proteomes" id="UP000654279"/>
    </source>
</evidence>
<dbReference type="Pfam" id="PF12327">
    <property type="entry name" value="FtsZ_C"/>
    <property type="match status" value="1"/>
</dbReference>
<dbReference type="GO" id="GO:0000917">
    <property type="term" value="P:division septum assembly"/>
    <property type="evidence" value="ECO:0007669"/>
    <property type="project" value="UniProtKB-KW"/>
</dbReference>
<gene>
    <name evidence="5 11" type="primary">ftsZ</name>
    <name evidence="11" type="ORF">H8699_10750</name>
</gene>
<dbReference type="GO" id="GO:0043093">
    <property type="term" value="P:FtsZ-dependent cytokinesis"/>
    <property type="evidence" value="ECO:0007669"/>
    <property type="project" value="UniProtKB-UniRule"/>
</dbReference>
<dbReference type="InterPro" id="IPR000158">
    <property type="entry name" value="Cell_div_FtsZ"/>
</dbReference>
<feature type="binding site" evidence="5">
    <location>
        <begin position="109"/>
        <end position="111"/>
    </location>
    <ligand>
        <name>GTP</name>
        <dbReference type="ChEBI" id="CHEBI:37565"/>
    </ligand>
</feature>
<dbReference type="Proteomes" id="UP000654279">
    <property type="component" value="Unassembled WGS sequence"/>
</dbReference>
<feature type="region of interest" description="Disordered" evidence="8">
    <location>
        <begin position="329"/>
        <end position="398"/>
    </location>
</feature>
<dbReference type="AlphaFoldDB" id="A0A926HJH9"/>